<dbReference type="SUPFAM" id="SSF140959">
    <property type="entry name" value="Indolic compounds 2,3-dioxygenase-like"/>
    <property type="match status" value="1"/>
</dbReference>
<dbReference type="Gene3D" id="1.20.58.480">
    <property type="match status" value="1"/>
</dbReference>
<evidence type="ECO:0008006" key="3">
    <source>
        <dbReference type="Google" id="ProtNLM"/>
    </source>
</evidence>
<dbReference type="EMBL" id="UYRV01019632">
    <property type="protein sequence ID" value="VDK66336.1"/>
    <property type="molecule type" value="Genomic_DNA"/>
</dbReference>
<reference evidence="1 2" key="1">
    <citation type="submission" date="2018-11" db="EMBL/GenBank/DDBJ databases">
        <authorList>
            <consortium name="Pathogen Informatics"/>
        </authorList>
    </citation>
    <scope>NUCLEOTIDE SEQUENCE [LARGE SCALE GENOMIC DNA]</scope>
</reference>
<feature type="non-terminal residue" evidence="1">
    <location>
        <position position="155"/>
    </location>
</feature>
<dbReference type="InterPro" id="IPR004981">
    <property type="entry name" value="Trp_2_3_dOase"/>
</dbReference>
<dbReference type="PANTHER" id="PTHR10138">
    <property type="entry name" value="TRYPTOPHAN 2,3-DIOXYGENASE"/>
    <property type="match status" value="1"/>
</dbReference>
<sequence length="155" mass="18220">MSPLDFVDFRKYLTPASGFQSLQFRLLENKMGVRLDRRIKYNAQHYKNVFLKKDEVQAVEESEHEPSLLMLIQNWLERTPGLKETVIDGVVDEGFWTKYERAVEKYLSDSYEEAMVSAKITRENLPQNVHDQLLAEYYKTKDSFATILDPKQHAQ</sequence>
<evidence type="ECO:0000313" key="1">
    <source>
        <dbReference type="EMBL" id="VDK66336.1"/>
    </source>
</evidence>
<evidence type="ECO:0000313" key="2">
    <source>
        <dbReference type="Proteomes" id="UP000271889"/>
    </source>
</evidence>
<dbReference type="GO" id="GO:0019442">
    <property type="term" value="P:L-tryptophan catabolic process to acetyl-CoA"/>
    <property type="evidence" value="ECO:0007669"/>
    <property type="project" value="TreeGrafter"/>
</dbReference>
<dbReference type="InterPro" id="IPR037217">
    <property type="entry name" value="Trp/Indoleamine_2_3_dOase-like"/>
</dbReference>
<name>A0A3P6RWY0_CYLGO</name>
<gene>
    <name evidence="1" type="ORF">CGOC_LOCUS6168</name>
</gene>
<dbReference type="GO" id="GO:0019441">
    <property type="term" value="P:L-tryptophan catabolic process to kynurenine"/>
    <property type="evidence" value="ECO:0007669"/>
    <property type="project" value="InterPro"/>
</dbReference>
<dbReference type="GO" id="GO:0004833">
    <property type="term" value="F:L-tryptophan 2,3-dioxygenase activity"/>
    <property type="evidence" value="ECO:0007669"/>
    <property type="project" value="InterPro"/>
</dbReference>
<protein>
    <recommendedName>
        <fullName evidence="3">Tryptophan 2,3-dioxygenase</fullName>
    </recommendedName>
</protein>
<dbReference type="AlphaFoldDB" id="A0A3P6RWY0"/>
<dbReference type="PANTHER" id="PTHR10138:SF0">
    <property type="entry name" value="TRYPTOPHAN 2,3-DIOXYGENASE"/>
    <property type="match status" value="1"/>
</dbReference>
<dbReference type="Pfam" id="PF03301">
    <property type="entry name" value="Trp_dioxygenase"/>
    <property type="match status" value="1"/>
</dbReference>
<accession>A0A3P6RWY0</accession>
<dbReference type="Proteomes" id="UP000271889">
    <property type="component" value="Unassembled WGS sequence"/>
</dbReference>
<keyword evidence="2" id="KW-1185">Reference proteome</keyword>
<proteinExistence type="predicted"/>
<organism evidence="1 2">
    <name type="scientific">Cylicostephanus goldi</name>
    <name type="common">Nematode worm</name>
    <dbReference type="NCBI Taxonomy" id="71465"/>
    <lineage>
        <taxon>Eukaryota</taxon>
        <taxon>Metazoa</taxon>
        <taxon>Ecdysozoa</taxon>
        <taxon>Nematoda</taxon>
        <taxon>Chromadorea</taxon>
        <taxon>Rhabditida</taxon>
        <taxon>Rhabditina</taxon>
        <taxon>Rhabditomorpha</taxon>
        <taxon>Strongyloidea</taxon>
        <taxon>Strongylidae</taxon>
        <taxon>Cylicostephanus</taxon>
    </lineage>
</organism>
<dbReference type="GO" id="GO:0020037">
    <property type="term" value="F:heme binding"/>
    <property type="evidence" value="ECO:0007669"/>
    <property type="project" value="InterPro"/>
</dbReference>
<dbReference type="GO" id="GO:0046872">
    <property type="term" value="F:metal ion binding"/>
    <property type="evidence" value="ECO:0007669"/>
    <property type="project" value="InterPro"/>
</dbReference>
<dbReference type="OrthoDB" id="447477at2759"/>